<feature type="domain" description="Right handed beta helix" evidence="2">
    <location>
        <begin position="311"/>
        <end position="450"/>
    </location>
</feature>
<protein>
    <recommendedName>
        <fullName evidence="2">Right handed beta helix domain-containing protein</fullName>
    </recommendedName>
</protein>
<dbReference type="Gene3D" id="2.160.20.10">
    <property type="entry name" value="Single-stranded right-handed beta-helix, Pectin lyase-like"/>
    <property type="match status" value="2"/>
</dbReference>
<evidence type="ECO:0000259" key="2">
    <source>
        <dbReference type="Pfam" id="PF13229"/>
    </source>
</evidence>
<keyword evidence="4" id="KW-1185">Reference proteome</keyword>
<dbReference type="RefSeq" id="WP_221225646.1">
    <property type="nucleotide sequence ID" value="NZ_JACIBY010000006.1"/>
</dbReference>
<dbReference type="SMART" id="SM00710">
    <property type="entry name" value="PbH1"/>
    <property type="match status" value="5"/>
</dbReference>
<dbReference type="Gene3D" id="2.30.42.10">
    <property type="match status" value="1"/>
</dbReference>
<keyword evidence="1" id="KW-0732">Signal</keyword>
<organism evidence="3 4">
    <name type="scientific">Runella defluvii</name>
    <dbReference type="NCBI Taxonomy" id="370973"/>
    <lineage>
        <taxon>Bacteria</taxon>
        <taxon>Pseudomonadati</taxon>
        <taxon>Bacteroidota</taxon>
        <taxon>Cytophagia</taxon>
        <taxon>Cytophagales</taxon>
        <taxon>Spirosomataceae</taxon>
        <taxon>Runella</taxon>
    </lineage>
</organism>
<accession>A0A7W6ERH5</accession>
<dbReference type="EMBL" id="JACIBY010000006">
    <property type="protein sequence ID" value="MBB3839401.1"/>
    <property type="molecule type" value="Genomic_DNA"/>
</dbReference>
<dbReference type="InterPro" id="IPR011050">
    <property type="entry name" value="Pectin_lyase_fold/virulence"/>
</dbReference>
<comment type="caution">
    <text evidence="3">The sequence shown here is derived from an EMBL/GenBank/DDBJ whole genome shotgun (WGS) entry which is preliminary data.</text>
</comment>
<feature type="signal peptide" evidence="1">
    <location>
        <begin position="1"/>
        <end position="21"/>
    </location>
</feature>
<dbReference type="InterPro" id="IPR039448">
    <property type="entry name" value="Beta_helix"/>
</dbReference>
<proteinExistence type="predicted"/>
<evidence type="ECO:0000313" key="3">
    <source>
        <dbReference type="EMBL" id="MBB3839401.1"/>
    </source>
</evidence>
<reference evidence="3 4" key="1">
    <citation type="submission" date="2020-08" db="EMBL/GenBank/DDBJ databases">
        <title>Genomic Encyclopedia of Type Strains, Phase IV (KMG-IV): sequencing the most valuable type-strain genomes for metagenomic binning, comparative biology and taxonomic classification.</title>
        <authorList>
            <person name="Goeker M."/>
        </authorList>
    </citation>
    <scope>NUCLEOTIDE SEQUENCE [LARGE SCALE GENOMIC DNA]</scope>
    <source>
        <strain evidence="3 4">DSM 17976</strain>
    </source>
</reference>
<dbReference type="PANTHER" id="PTHR36453:SF1">
    <property type="entry name" value="RIGHT HANDED BETA HELIX DOMAIN-CONTAINING PROTEIN"/>
    <property type="match status" value="1"/>
</dbReference>
<dbReference type="SUPFAM" id="SSF50156">
    <property type="entry name" value="PDZ domain-like"/>
    <property type="match status" value="1"/>
</dbReference>
<dbReference type="InterPro" id="IPR006626">
    <property type="entry name" value="PbH1"/>
</dbReference>
<dbReference type="AlphaFoldDB" id="A0A7W6ERH5"/>
<dbReference type="Proteomes" id="UP000541352">
    <property type="component" value="Unassembled WGS sequence"/>
</dbReference>
<dbReference type="InterPro" id="IPR012334">
    <property type="entry name" value="Pectin_lyas_fold"/>
</dbReference>
<evidence type="ECO:0000256" key="1">
    <source>
        <dbReference type="SAM" id="SignalP"/>
    </source>
</evidence>
<name>A0A7W6ERH5_9BACT</name>
<sequence length="785" mass="88478">MMIRFFALWVMNCIFVSVASAQVTYYVAPNGQDTYAGTLQRPFKSVSKAIALAKQAKGKKVKIYLREGAYYLPTTITLDAAEVKASALEIEGYTNEKVTISGGEAVQLAWKPFKNGMYQAQVSGSTAFEQFFVNGQLQHLARFPNYDSTARVFHGTSAEATSPERVRTWSQPEGGYVHALHSGEWGGFHYLITGKSQNGELALEGGWQNNRPSSMHKQHRFVENIWEELDAPHEWYFDKKTRTLYFIPPSNVNLFKAKFEVSGLHSLFELRGTPEKPLRNVHFKNLHFTHTERSFMETKEPLVRSDWTFFRGGAVLLEGAENCTLTDCEFADLGGNAIVMSKYNRNNTVKGCYIHHIGASAVAFVGDPKAVRSPSFRYEWSIPYEQLDKTPGPQTNNYPQACLVEDNLIHDVGQIEKQATGVQIEMSAQITVRHNSIYNTPRAGINIGDGAWGGHVLEYNDVFNTVLETGDHGAFNSWGRDRFWYANRRYMDSLTAVHPELILLDAQQTTIIRNNRFRCDHGWDIDLDDGSSNYHIYNNVCLNGGLKLREGFYRTVENNIMVNNSFHPHVWFKNSHDVFRHNIVMKKYFPIQINDWGKEIDQNLFPDSAALALAQKNGTDSRSRAGNPVFVNASEGNYTVKNASEALTVGFKNFPMQSFGVQKISLKKRALQPEFPALLTNESVEGKAVAINWLGSLLKNVEGLGERSAYGLPDETGVIITSTGANSLLSKAGLQPKDVIRMANNKPVKTIRDLLEIYQEVNWQGHMEVEALRNQQWVKVRLSLK</sequence>
<evidence type="ECO:0000313" key="4">
    <source>
        <dbReference type="Proteomes" id="UP000541352"/>
    </source>
</evidence>
<feature type="chain" id="PRO_5031221737" description="Right handed beta helix domain-containing protein" evidence="1">
    <location>
        <begin position="22"/>
        <end position="785"/>
    </location>
</feature>
<dbReference type="InterPro" id="IPR036034">
    <property type="entry name" value="PDZ_sf"/>
</dbReference>
<dbReference type="PANTHER" id="PTHR36453">
    <property type="entry name" value="SECRETED PROTEIN-RELATED"/>
    <property type="match status" value="1"/>
</dbReference>
<gene>
    <name evidence="3" type="ORF">FHS57_003407</name>
</gene>
<dbReference type="Pfam" id="PF13229">
    <property type="entry name" value="Beta_helix"/>
    <property type="match status" value="1"/>
</dbReference>
<dbReference type="SUPFAM" id="SSF51126">
    <property type="entry name" value="Pectin lyase-like"/>
    <property type="match status" value="1"/>
</dbReference>